<feature type="compositionally biased region" description="Basic and acidic residues" evidence="1">
    <location>
        <begin position="115"/>
        <end position="129"/>
    </location>
</feature>
<gene>
    <name evidence="2" type="ORF">Vbra_12320</name>
</gene>
<keyword evidence="3" id="KW-1185">Reference proteome</keyword>
<dbReference type="Proteomes" id="UP000041254">
    <property type="component" value="Unassembled WGS sequence"/>
</dbReference>
<feature type="region of interest" description="Disordered" evidence="1">
    <location>
        <begin position="1"/>
        <end position="137"/>
    </location>
</feature>
<sequence length="137" mass="15046">MSQTVLVSILEPAVEEDPSKRRRVDREKRRSIWMRTLRGQQGAAKASGGQLARVGRREGRDPRGGAGAPASSSRYHPDDFGTANMQDSDIPGLGDLGNPMEGPEFSGGDFESIQDETKTVHQDYYKDFGDDFDDADV</sequence>
<evidence type="ECO:0000256" key="1">
    <source>
        <dbReference type="SAM" id="MobiDB-lite"/>
    </source>
</evidence>
<evidence type="ECO:0000313" key="3">
    <source>
        <dbReference type="Proteomes" id="UP000041254"/>
    </source>
</evidence>
<evidence type="ECO:0000313" key="2">
    <source>
        <dbReference type="EMBL" id="CEL97735.1"/>
    </source>
</evidence>
<feature type="compositionally biased region" description="Low complexity" evidence="1">
    <location>
        <begin position="39"/>
        <end position="53"/>
    </location>
</feature>
<name>A0A0G4EJX7_VITBC</name>
<proteinExistence type="predicted"/>
<dbReference type="EMBL" id="CDMY01000255">
    <property type="protein sequence ID" value="CEL97735.1"/>
    <property type="molecule type" value="Genomic_DNA"/>
</dbReference>
<dbReference type="InParanoid" id="A0A0G4EJX7"/>
<protein>
    <submittedName>
        <fullName evidence="2">Uncharacterized protein</fullName>
    </submittedName>
</protein>
<dbReference type="AlphaFoldDB" id="A0A0G4EJX7"/>
<reference evidence="2 3" key="1">
    <citation type="submission" date="2014-11" db="EMBL/GenBank/DDBJ databases">
        <authorList>
            <person name="Zhu J."/>
            <person name="Qi W."/>
            <person name="Song R."/>
        </authorList>
    </citation>
    <scope>NUCLEOTIDE SEQUENCE [LARGE SCALE GENOMIC DNA]</scope>
</reference>
<accession>A0A0G4EJX7</accession>
<organism evidence="2 3">
    <name type="scientific">Vitrella brassicaformis (strain CCMP3155)</name>
    <dbReference type="NCBI Taxonomy" id="1169540"/>
    <lineage>
        <taxon>Eukaryota</taxon>
        <taxon>Sar</taxon>
        <taxon>Alveolata</taxon>
        <taxon>Colpodellida</taxon>
        <taxon>Vitrellaceae</taxon>
        <taxon>Vitrella</taxon>
    </lineage>
</organism>
<dbReference type="VEuPathDB" id="CryptoDB:Vbra_12320"/>